<dbReference type="SUPFAM" id="SSF48208">
    <property type="entry name" value="Six-hairpin glycosidases"/>
    <property type="match status" value="1"/>
</dbReference>
<evidence type="ECO:0000313" key="2">
    <source>
        <dbReference type="EMBL" id="SCM06339.1"/>
    </source>
</evidence>
<comment type="caution">
    <text evidence="2">The sequence shown here is derived from an EMBL/GenBank/DDBJ whole genome shotgun (WGS) entry which is preliminary data.</text>
</comment>
<dbReference type="GeneID" id="33899002"/>
<dbReference type="Gene3D" id="1.50.10.10">
    <property type="match status" value="1"/>
</dbReference>
<sequence>MNKRLYIWTGIIVLLLLGGLVFLTAFQGNRTEHFILRHMFNENGSIATYRISDPKEGKNEATGREALSESAGLWLQYALDQDDQSLFDEQLKVLQNYFIQKDYIVLWKISEMGKKQSATNALIDDLRIIEQLYRAYDMYKEKRYKRLADQLSDAVLRFNKRGKQYVDYYDADNRIQNNFLTTSYINPHAFYYMKKYGKISATHYEEIVQFLADYPRQNWAFPKEYKEDGTFRYDKIVNLIDQSYAAYHRSLGGITSEAYFAFIKKKFQQDGKLYGRYHLETGEPAVDYESPAVYGLTILYVLKTGDIEFAKTLYARMNEFRNDSVFSRFYGGYVTGKDNNTHIFDNILPLLAETELNKKK</sequence>
<reference evidence="2 3" key="1">
    <citation type="submission" date="2016-08" db="EMBL/GenBank/DDBJ databases">
        <authorList>
            <person name="Loux V."/>
            <person name="Rue O."/>
        </authorList>
    </citation>
    <scope>NUCLEOTIDE SEQUENCE [LARGE SCALE GENOMIC DNA]</scope>
    <source>
        <strain evidence="2 3">AFSSA_08CEB44bac</strain>
    </source>
</reference>
<dbReference type="Proteomes" id="UP000242164">
    <property type="component" value="Unassembled WGS sequence"/>
</dbReference>
<dbReference type="InterPro" id="IPR008928">
    <property type="entry name" value="6-hairpin_glycosidase_sf"/>
</dbReference>
<keyword evidence="1" id="KW-1133">Transmembrane helix</keyword>
<proteinExistence type="predicted"/>
<dbReference type="RefSeq" id="WP_012096205.1">
    <property type="nucleotide sequence ID" value="NZ_CP024101.1"/>
</dbReference>
<dbReference type="InterPro" id="IPR012341">
    <property type="entry name" value="6hp_glycosidase-like_sf"/>
</dbReference>
<dbReference type="AlphaFoldDB" id="A0AAX2CMU2"/>
<organism evidence="2 3">
    <name type="scientific">Bacillus cytotoxicus</name>
    <dbReference type="NCBI Taxonomy" id="580165"/>
    <lineage>
        <taxon>Bacteria</taxon>
        <taxon>Bacillati</taxon>
        <taxon>Bacillota</taxon>
        <taxon>Bacilli</taxon>
        <taxon>Bacillales</taxon>
        <taxon>Bacillaceae</taxon>
        <taxon>Bacillus</taxon>
        <taxon>Bacillus cereus group</taxon>
    </lineage>
</organism>
<evidence type="ECO:0000313" key="3">
    <source>
        <dbReference type="Proteomes" id="UP000242164"/>
    </source>
</evidence>
<protein>
    <recommendedName>
        <fullName evidence="4">Transcriptional regulator</fullName>
    </recommendedName>
</protein>
<keyword evidence="1" id="KW-0472">Membrane</keyword>
<evidence type="ECO:0008006" key="4">
    <source>
        <dbReference type="Google" id="ProtNLM"/>
    </source>
</evidence>
<dbReference type="GO" id="GO:0005975">
    <property type="term" value="P:carbohydrate metabolic process"/>
    <property type="evidence" value="ECO:0007669"/>
    <property type="project" value="InterPro"/>
</dbReference>
<name>A0AAX2CMU2_9BACI</name>
<keyword evidence="1" id="KW-0812">Transmembrane</keyword>
<evidence type="ECO:0000256" key="1">
    <source>
        <dbReference type="SAM" id="Phobius"/>
    </source>
</evidence>
<dbReference type="EMBL" id="FMIK01000063">
    <property type="protein sequence ID" value="SCM06339.1"/>
    <property type="molecule type" value="Genomic_DNA"/>
</dbReference>
<gene>
    <name evidence="2" type="ORF">BCB44BAC_04220</name>
</gene>
<accession>A0AAX2CMU2</accession>
<feature type="transmembrane region" description="Helical" evidence="1">
    <location>
        <begin position="6"/>
        <end position="26"/>
    </location>
</feature>